<feature type="transmembrane region" description="Helical" evidence="14">
    <location>
        <begin position="55"/>
        <end position="74"/>
    </location>
</feature>
<gene>
    <name evidence="16" type="ORF">GCM10023235_60690</name>
</gene>
<dbReference type="Pfam" id="PF02163">
    <property type="entry name" value="Peptidase_M50"/>
    <property type="match status" value="2"/>
</dbReference>
<evidence type="ECO:0000256" key="3">
    <source>
        <dbReference type="ARBA" id="ARBA00022475"/>
    </source>
</evidence>
<feature type="domain" description="Peptidase M50" evidence="15">
    <location>
        <begin position="64"/>
        <end position="135"/>
    </location>
</feature>
<feature type="domain" description="Peptidase M50" evidence="15">
    <location>
        <begin position="149"/>
        <end position="204"/>
    </location>
</feature>
<evidence type="ECO:0000256" key="14">
    <source>
        <dbReference type="PIRNR" id="PIRNR006404"/>
    </source>
</evidence>
<evidence type="ECO:0000256" key="5">
    <source>
        <dbReference type="ARBA" id="ARBA00022692"/>
    </source>
</evidence>
<keyword evidence="5 14" id="KW-0812">Transmembrane</keyword>
<sequence>MSDQRPDGPQPRGGILMGRPFGVPVYVTPSWFVVAGLITWLFGGRLADVLPELGYTRYLVALSFAVAFYGSVLVHELAHTLVGLHYKLGVRRIQLQFLGGISEIEKEAETPGREFWLAFVGPLLSLVLGGGFWLAMRAVELESVPGVLLAGLMVSNLVVAAFNLLPGLPLDGGRLLRAAVWKLTGSPMRGTVAAVWAGRALAVAVLVGLPMISASRSGVDRTTGEAMLDGVLAAILAFIIWNGAGNSLRNARLKQVLPELSVRALARRSIDVPADTPLGEALRRAHEAQAGAIVVVDGGGAAIAVVKETAVSAVPEHRRPWIAVSAVARDLEPGLRIPVDLAGEQILDVLRRAPATEYLVVRPDGSAYGVLALADLERRLTAALTGR</sequence>
<dbReference type="InterPro" id="IPR016483">
    <property type="entry name" value="UCP006404_Pept_M50_CBS"/>
</dbReference>
<keyword evidence="9 14" id="KW-0862">Zinc</keyword>
<evidence type="ECO:0000256" key="2">
    <source>
        <dbReference type="ARBA" id="ARBA00007931"/>
    </source>
</evidence>
<dbReference type="SUPFAM" id="SSF54631">
    <property type="entry name" value="CBS-domain pair"/>
    <property type="match status" value="1"/>
</dbReference>
<evidence type="ECO:0000256" key="8">
    <source>
        <dbReference type="ARBA" id="ARBA00022801"/>
    </source>
</evidence>
<comment type="similarity">
    <text evidence="2 14">Belongs to the peptidase M50B family.</text>
</comment>
<keyword evidence="4 14" id="KW-0645">Protease</keyword>
<feature type="transmembrane region" description="Helical" evidence="14">
    <location>
        <begin position="191"/>
        <end position="214"/>
    </location>
</feature>
<name>A0ABP9EJ03_9ACTN</name>
<reference evidence="17" key="1">
    <citation type="journal article" date="2019" name="Int. J. Syst. Evol. Microbiol.">
        <title>The Global Catalogue of Microorganisms (GCM) 10K type strain sequencing project: providing services to taxonomists for standard genome sequencing and annotation.</title>
        <authorList>
            <consortium name="The Broad Institute Genomics Platform"/>
            <consortium name="The Broad Institute Genome Sequencing Center for Infectious Disease"/>
            <person name="Wu L."/>
            <person name="Ma J."/>
        </authorList>
    </citation>
    <scope>NUCLEOTIDE SEQUENCE [LARGE SCALE GENOMIC DNA]</scope>
    <source>
        <strain evidence="17">JCM 13006</strain>
    </source>
</reference>
<organism evidence="16 17">
    <name type="scientific">Kitasatospora terrestris</name>
    <dbReference type="NCBI Taxonomy" id="258051"/>
    <lineage>
        <taxon>Bacteria</taxon>
        <taxon>Bacillati</taxon>
        <taxon>Actinomycetota</taxon>
        <taxon>Actinomycetes</taxon>
        <taxon>Kitasatosporales</taxon>
        <taxon>Streptomycetaceae</taxon>
        <taxon>Kitasatospora</taxon>
    </lineage>
</organism>
<dbReference type="PIRSF" id="PIRSF006404">
    <property type="entry name" value="UCP006404_Pept_M50_CBS"/>
    <property type="match status" value="1"/>
</dbReference>
<feature type="transmembrane region" description="Helical" evidence="14">
    <location>
        <begin position="147"/>
        <end position="170"/>
    </location>
</feature>
<keyword evidence="13 14" id="KW-0472">Membrane</keyword>
<keyword evidence="10 14" id="KW-1133">Transmembrane helix</keyword>
<evidence type="ECO:0000256" key="4">
    <source>
        <dbReference type="ARBA" id="ARBA00022670"/>
    </source>
</evidence>
<evidence type="ECO:0000256" key="11">
    <source>
        <dbReference type="ARBA" id="ARBA00023049"/>
    </source>
</evidence>
<evidence type="ECO:0000256" key="13">
    <source>
        <dbReference type="ARBA" id="ARBA00023136"/>
    </source>
</evidence>
<dbReference type="InterPro" id="IPR046342">
    <property type="entry name" value="CBS_dom_sf"/>
</dbReference>
<accession>A0ABP9EJ03</accession>
<comment type="caution">
    <text evidence="16">The sequence shown here is derived from an EMBL/GenBank/DDBJ whole genome shotgun (WGS) entry which is preliminary data.</text>
</comment>
<dbReference type="Proteomes" id="UP001501752">
    <property type="component" value="Unassembled WGS sequence"/>
</dbReference>
<feature type="transmembrane region" description="Helical" evidence="14">
    <location>
        <begin position="115"/>
        <end position="135"/>
    </location>
</feature>
<keyword evidence="6 14" id="KW-0479">Metal-binding</keyword>
<dbReference type="PANTHER" id="PTHR39188:SF3">
    <property type="entry name" value="STAGE IV SPORULATION PROTEIN FB"/>
    <property type="match status" value="1"/>
</dbReference>
<dbReference type="Gene3D" id="3.10.580.10">
    <property type="entry name" value="CBS-domain"/>
    <property type="match status" value="1"/>
</dbReference>
<keyword evidence="11 14" id="KW-0482">Metalloprotease</keyword>
<keyword evidence="17" id="KW-1185">Reference proteome</keyword>
<evidence type="ECO:0000256" key="6">
    <source>
        <dbReference type="ARBA" id="ARBA00022723"/>
    </source>
</evidence>
<evidence type="ECO:0000313" key="17">
    <source>
        <dbReference type="Proteomes" id="UP001501752"/>
    </source>
</evidence>
<evidence type="ECO:0000256" key="1">
    <source>
        <dbReference type="ARBA" id="ARBA00004651"/>
    </source>
</evidence>
<dbReference type="PANTHER" id="PTHR39188">
    <property type="entry name" value="MEMBRANE-ASSOCIATED ZINC METALLOPROTEASE M50B"/>
    <property type="match status" value="1"/>
</dbReference>
<evidence type="ECO:0000256" key="9">
    <source>
        <dbReference type="ARBA" id="ARBA00022833"/>
    </source>
</evidence>
<evidence type="ECO:0000259" key="15">
    <source>
        <dbReference type="Pfam" id="PF02163"/>
    </source>
</evidence>
<comment type="subcellular location">
    <subcellularLocation>
        <location evidence="1 14">Cell membrane</location>
        <topology evidence="1 14">Multi-pass membrane protein</topology>
    </subcellularLocation>
</comment>
<feature type="transmembrane region" description="Helical" evidence="14">
    <location>
        <begin position="21"/>
        <end position="43"/>
    </location>
</feature>
<evidence type="ECO:0000256" key="10">
    <source>
        <dbReference type="ARBA" id="ARBA00022989"/>
    </source>
</evidence>
<keyword evidence="3 14" id="KW-1003">Cell membrane</keyword>
<comment type="cofactor">
    <cofactor evidence="14">
        <name>Zn(2+)</name>
        <dbReference type="ChEBI" id="CHEBI:29105"/>
    </cofactor>
    <text evidence="14">Binds 1 zinc ion per subunit.</text>
</comment>
<evidence type="ECO:0000256" key="12">
    <source>
        <dbReference type="ARBA" id="ARBA00023122"/>
    </source>
</evidence>
<keyword evidence="7" id="KW-0677">Repeat</keyword>
<evidence type="ECO:0000313" key="16">
    <source>
        <dbReference type="EMBL" id="GAA4873381.1"/>
    </source>
</evidence>
<feature type="transmembrane region" description="Helical" evidence="14">
    <location>
        <begin position="226"/>
        <end position="244"/>
    </location>
</feature>
<keyword evidence="12" id="KW-0129">CBS domain</keyword>
<keyword evidence="8 14" id="KW-0378">Hydrolase</keyword>
<dbReference type="EMBL" id="BAABIS010000001">
    <property type="protein sequence ID" value="GAA4873381.1"/>
    <property type="molecule type" value="Genomic_DNA"/>
</dbReference>
<protein>
    <recommendedName>
        <fullName evidence="14">Zinc metalloprotease</fullName>
    </recommendedName>
</protein>
<evidence type="ECO:0000256" key="7">
    <source>
        <dbReference type="ARBA" id="ARBA00022737"/>
    </source>
</evidence>
<dbReference type="CDD" id="cd06164">
    <property type="entry name" value="S2P-M50_SpoIVFB_CBS"/>
    <property type="match status" value="1"/>
</dbReference>
<proteinExistence type="inferred from homology"/>
<dbReference type="RefSeq" id="WP_345700077.1">
    <property type="nucleotide sequence ID" value="NZ_BAABIS010000001.1"/>
</dbReference>
<dbReference type="InterPro" id="IPR008915">
    <property type="entry name" value="Peptidase_M50"/>
</dbReference>